<dbReference type="Gene3D" id="3.30.2310.20">
    <property type="entry name" value="RelE-like"/>
    <property type="match status" value="1"/>
</dbReference>
<evidence type="ECO:0000313" key="3">
    <source>
        <dbReference type="EMBL" id="VDN47980.1"/>
    </source>
</evidence>
<dbReference type="PANTHER" id="PTHR35601:SF1">
    <property type="entry name" value="TOXIN RELE"/>
    <property type="match status" value="1"/>
</dbReference>
<proteinExistence type="inferred from homology"/>
<protein>
    <submittedName>
        <fullName evidence="3">Type II toxin-antitoxin system mRNA interferase toxin, RelE/StbE family</fullName>
    </submittedName>
</protein>
<dbReference type="PANTHER" id="PTHR35601">
    <property type="entry name" value="TOXIN RELE"/>
    <property type="match status" value="1"/>
</dbReference>
<name>A0A3P7P368_9FIRM</name>
<dbReference type="Pfam" id="PF05016">
    <property type="entry name" value="ParE_toxin"/>
    <property type="match status" value="1"/>
</dbReference>
<dbReference type="SUPFAM" id="SSF143011">
    <property type="entry name" value="RelE-like"/>
    <property type="match status" value="1"/>
</dbReference>
<dbReference type="InterPro" id="IPR007712">
    <property type="entry name" value="RelE/ParE_toxin"/>
</dbReference>
<dbReference type="EMBL" id="LR130778">
    <property type="protein sequence ID" value="VDN47980.1"/>
    <property type="molecule type" value="Genomic_DNA"/>
</dbReference>
<keyword evidence="2" id="KW-1277">Toxin-antitoxin system</keyword>
<reference evidence="3 4" key="1">
    <citation type="submission" date="2018-09" db="EMBL/GenBank/DDBJ databases">
        <authorList>
            <person name="Postec A."/>
        </authorList>
    </citation>
    <scope>NUCLEOTIDE SEQUENCE [LARGE SCALE GENOMIC DNA]</scope>
    <source>
        <strain evidence="3">70B-A</strain>
    </source>
</reference>
<dbReference type="NCBIfam" id="TIGR02385">
    <property type="entry name" value="RelE_StbE"/>
    <property type="match status" value="1"/>
</dbReference>
<accession>A0A3P7P368</accession>
<keyword evidence="4" id="KW-1185">Reference proteome</keyword>
<dbReference type="InterPro" id="IPR035093">
    <property type="entry name" value="RelE/ParE_toxin_dom_sf"/>
</dbReference>
<dbReference type="Proteomes" id="UP000279029">
    <property type="component" value="Chromosome"/>
</dbReference>
<organism evidence="3 4">
    <name type="scientific">Petrocella atlantisensis</name>
    <dbReference type="NCBI Taxonomy" id="2173034"/>
    <lineage>
        <taxon>Bacteria</taxon>
        <taxon>Bacillati</taxon>
        <taxon>Bacillota</taxon>
        <taxon>Clostridia</taxon>
        <taxon>Lachnospirales</taxon>
        <taxon>Vallitaleaceae</taxon>
        <taxon>Petrocella</taxon>
    </lineage>
</organism>
<sequence>MKYKVEYTKTAVKQFKKMDKKIATFIIAYIEEKLVGCSDPRLYGKALQGNLRDKWRYRVGEYRILAKIEDEKILITIIELGHRKDIYQ</sequence>
<dbReference type="RefSeq" id="WP_125137197.1">
    <property type="nucleotide sequence ID" value="NZ_LR130778.1"/>
</dbReference>
<dbReference type="AlphaFoldDB" id="A0A3P7P368"/>
<dbReference type="OrthoDB" id="9805098at2"/>
<evidence type="ECO:0000313" key="4">
    <source>
        <dbReference type="Proteomes" id="UP000279029"/>
    </source>
</evidence>
<gene>
    <name evidence="3" type="ORF">PATL70BA_2096</name>
</gene>
<dbReference type="KEGG" id="cbar:PATL70BA_2096"/>
<comment type="similarity">
    <text evidence="1">Belongs to the RelE toxin family.</text>
</comment>
<evidence type="ECO:0000256" key="1">
    <source>
        <dbReference type="ARBA" id="ARBA00006226"/>
    </source>
</evidence>
<evidence type="ECO:0000256" key="2">
    <source>
        <dbReference type="ARBA" id="ARBA00022649"/>
    </source>
</evidence>